<reference evidence="1 2" key="1">
    <citation type="submission" date="2013-06" db="EMBL/GenBank/DDBJ databases">
        <authorList>
            <person name="Weinstock G."/>
            <person name="Sodergren E."/>
            <person name="Lobos E.A."/>
            <person name="Fulton L."/>
            <person name="Fulton R."/>
            <person name="Courtney L."/>
            <person name="Fronick C."/>
            <person name="O'Laughlin M."/>
            <person name="Godfrey J."/>
            <person name="Wilson R.M."/>
            <person name="Miner T."/>
            <person name="Farmer C."/>
            <person name="Delehaunty K."/>
            <person name="Cordes M."/>
            <person name="Minx P."/>
            <person name="Tomlinson C."/>
            <person name="Chen J."/>
            <person name="Wollam A."/>
            <person name="Pepin K.H."/>
            <person name="Bhonagiri V."/>
            <person name="Zhang X."/>
            <person name="Warren W."/>
            <person name="Mitreva M."/>
            <person name="Mardis E.R."/>
            <person name="Wilson R.K."/>
        </authorList>
    </citation>
    <scope>NUCLEOTIDE SEQUENCE [LARGE SCALE GENOMIC DNA]</scope>
    <source>
        <strain evidence="1 2">F0510</strain>
    </source>
</reference>
<name>U1PPY1_9ACTO</name>
<evidence type="ECO:0000313" key="1">
    <source>
        <dbReference type="EMBL" id="ERH18195.1"/>
    </source>
</evidence>
<dbReference type="AlphaFoldDB" id="U1PPY1"/>
<dbReference type="PATRIC" id="fig|1227262.3.peg.1601"/>
<comment type="caution">
    <text evidence="1">The sequence shown here is derived from an EMBL/GenBank/DDBJ whole genome shotgun (WGS) entry which is preliminary data.</text>
</comment>
<sequence length="42" mass="4634">MSATGITTGYGAMRMTADQPLKNAPRGWPIDYPGGVRWCLHR</sequence>
<protein>
    <submittedName>
        <fullName evidence="1">Uncharacterized protein</fullName>
    </submittedName>
</protein>
<accession>U1PPY1</accession>
<evidence type="ECO:0000313" key="2">
    <source>
        <dbReference type="Proteomes" id="UP000016498"/>
    </source>
</evidence>
<dbReference type="Proteomes" id="UP000016498">
    <property type="component" value="Unassembled WGS sequence"/>
</dbReference>
<dbReference type="HOGENOM" id="CLU_3246030_0_0_11"/>
<gene>
    <name evidence="1" type="ORF">HMPREF1549_01949</name>
</gene>
<organism evidence="1 2">
    <name type="scientific">Actinomyces johnsonii F0510</name>
    <dbReference type="NCBI Taxonomy" id="1227262"/>
    <lineage>
        <taxon>Bacteria</taxon>
        <taxon>Bacillati</taxon>
        <taxon>Actinomycetota</taxon>
        <taxon>Actinomycetes</taxon>
        <taxon>Actinomycetales</taxon>
        <taxon>Actinomycetaceae</taxon>
        <taxon>Actinomyces</taxon>
    </lineage>
</organism>
<dbReference type="EMBL" id="AWSD01000209">
    <property type="protein sequence ID" value="ERH18195.1"/>
    <property type="molecule type" value="Genomic_DNA"/>
</dbReference>
<proteinExistence type="predicted"/>